<dbReference type="EMBL" id="BPVZ01000042">
    <property type="protein sequence ID" value="GKV15036.1"/>
    <property type="molecule type" value="Genomic_DNA"/>
</dbReference>
<dbReference type="InterPro" id="IPR050796">
    <property type="entry name" value="SCF_F-box_component"/>
</dbReference>
<dbReference type="PROSITE" id="PS50181">
    <property type="entry name" value="FBOX"/>
    <property type="match status" value="1"/>
</dbReference>
<evidence type="ECO:0000313" key="3">
    <source>
        <dbReference type="EMBL" id="GKV15036.1"/>
    </source>
</evidence>
<feature type="domain" description="F-box" evidence="2">
    <location>
        <begin position="1"/>
        <end position="43"/>
    </location>
</feature>
<dbReference type="InterPro" id="IPR036047">
    <property type="entry name" value="F-box-like_dom_sf"/>
</dbReference>
<reference evidence="3 4" key="1">
    <citation type="journal article" date="2021" name="Commun. Biol.">
        <title>The genome of Shorea leprosula (Dipterocarpaceae) highlights the ecological relevance of drought in aseasonal tropical rainforests.</title>
        <authorList>
            <person name="Ng K.K.S."/>
            <person name="Kobayashi M.J."/>
            <person name="Fawcett J.A."/>
            <person name="Hatakeyama M."/>
            <person name="Paape T."/>
            <person name="Ng C.H."/>
            <person name="Ang C.C."/>
            <person name="Tnah L.H."/>
            <person name="Lee C.T."/>
            <person name="Nishiyama T."/>
            <person name="Sese J."/>
            <person name="O'Brien M.J."/>
            <person name="Copetti D."/>
            <person name="Mohd Noor M.I."/>
            <person name="Ong R.C."/>
            <person name="Putra M."/>
            <person name="Sireger I.Z."/>
            <person name="Indrioko S."/>
            <person name="Kosugi Y."/>
            <person name="Izuno A."/>
            <person name="Isagi Y."/>
            <person name="Lee S.L."/>
            <person name="Shimizu K.K."/>
        </authorList>
    </citation>
    <scope>NUCLEOTIDE SEQUENCE [LARGE SCALE GENOMIC DNA]</scope>
    <source>
        <strain evidence="3">214</strain>
    </source>
</reference>
<evidence type="ECO:0000256" key="1">
    <source>
        <dbReference type="SAM" id="MobiDB-lite"/>
    </source>
</evidence>
<dbReference type="PANTHER" id="PTHR31672">
    <property type="entry name" value="BNACNNG10540D PROTEIN"/>
    <property type="match status" value="1"/>
</dbReference>
<dbReference type="Pfam" id="PF07734">
    <property type="entry name" value="FBA_1"/>
    <property type="match status" value="1"/>
</dbReference>
<dbReference type="Pfam" id="PF00646">
    <property type="entry name" value="F-box"/>
    <property type="match status" value="1"/>
</dbReference>
<gene>
    <name evidence="3" type="ORF">SLEP1_g25837</name>
</gene>
<dbReference type="InterPro" id="IPR006527">
    <property type="entry name" value="F-box-assoc_dom_typ1"/>
</dbReference>
<dbReference type="SMART" id="SM00256">
    <property type="entry name" value="FBOX"/>
    <property type="match status" value="1"/>
</dbReference>
<dbReference type="AlphaFoldDB" id="A0AAV5JQQ6"/>
<dbReference type="InterPro" id="IPR017451">
    <property type="entry name" value="F-box-assoc_interact_dom"/>
</dbReference>
<keyword evidence="4" id="KW-1185">Reference proteome</keyword>
<protein>
    <recommendedName>
        <fullName evidence="2">F-box domain-containing protein</fullName>
    </recommendedName>
</protein>
<evidence type="ECO:0000313" key="4">
    <source>
        <dbReference type="Proteomes" id="UP001054252"/>
    </source>
</evidence>
<sequence length="402" mass="46018">MSKLPLDVISDIFLRLPVKTLVRFKCLSKPCCAVIDDRDFIRLHLYRSKKTKSNLGLILKALNLYTVDFDTLDTAVSIDHPFSFACGTEAFGSCNGLIALRNSEKCLALFNPSTKKLRKLPVSTIELPNDSSKSGYVFYGFGQDVISNDYKVVRMVQFYRIENDEEGSFFDYEVKVYSLNNNSWKKISNLPCYLRFLFLFFYHLLHRRGYGVLVSGVLHWVLPPRSETSGRNMIVGFDLGTEEFLQVPQAENTDENFLLDVGVLDGCLCMICNYNQFSVDILVMKEYGLKESWTWLLSVQKTTPADAVKFLRPLAYSKNLTKVLLEMDSQKLVWYDLEKKRMRTVKIDGAPDTFSAEIFVGSLIPLDDRDEKSKKQEEQGENNNTGGKQRDDFLSEGFRLVL</sequence>
<accession>A0AAV5JQQ6</accession>
<dbReference type="Proteomes" id="UP001054252">
    <property type="component" value="Unassembled WGS sequence"/>
</dbReference>
<evidence type="ECO:0000259" key="2">
    <source>
        <dbReference type="PROSITE" id="PS50181"/>
    </source>
</evidence>
<comment type="caution">
    <text evidence="3">The sequence shown here is derived from an EMBL/GenBank/DDBJ whole genome shotgun (WGS) entry which is preliminary data.</text>
</comment>
<dbReference type="NCBIfam" id="TIGR01640">
    <property type="entry name" value="F_box_assoc_1"/>
    <property type="match status" value="1"/>
</dbReference>
<dbReference type="SUPFAM" id="SSF81383">
    <property type="entry name" value="F-box domain"/>
    <property type="match status" value="1"/>
</dbReference>
<feature type="compositionally biased region" description="Basic and acidic residues" evidence="1">
    <location>
        <begin position="369"/>
        <end position="378"/>
    </location>
</feature>
<name>A0AAV5JQQ6_9ROSI</name>
<dbReference type="PANTHER" id="PTHR31672:SF13">
    <property type="entry name" value="F-BOX PROTEIN CPR30-LIKE"/>
    <property type="match status" value="1"/>
</dbReference>
<proteinExistence type="predicted"/>
<feature type="region of interest" description="Disordered" evidence="1">
    <location>
        <begin position="369"/>
        <end position="396"/>
    </location>
</feature>
<organism evidence="3 4">
    <name type="scientific">Rubroshorea leprosula</name>
    <dbReference type="NCBI Taxonomy" id="152421"/>
    <lineage>
        <taxon>Eukaryota</taxon>
        <taxon>Viridiplantae</taxon>
        <taxon>Streptophyta</taxon>
        <taxon>Embryophyta</taxon>
        <taxon>Tracheophyta</taxon>
        <taxon>Spermatophyta</taxon>
        <taxon>Magnoliopsida</taxon>
        <taxon>eudicotyledons</taxon>
        <taxon>Gunneridae</taxon>
        <taxon>Pentapetalae</taxon>
        <taxon>rosids</taxon>
        <taxon>malvids</taxon>
        <taxon>Malvales</taxon>
        <taxon>Dipterocarpaceae</taxon>
        <taxon>Rubroshorea</taxon>
    </lineage>
</organism>
<dbReference type="InterPro" id="IPR001810">
    <property type="entry name" value="F-box_dom"/>
</dbReference>